<organism evidence="1 2">
    <name type="scientific">Candidatus Alloenteromonas pullicola</name>
    <dbReference type="NCBI Taxonomy" id="2840784"/>
    <lineage>
        <taxon>Bacteria</taxon>
        <taxon>Bacillati</taxon>
        <taxon>Bacillota</taxon>
        <taxon>Bacillota incertae sedis</taxon>
        <taxon>Candidatus Alloenteromonas</taxon>
    </lineage>
</organism>
<dbReference type="Gene3D" id="3.40.630.30">
    <property type="match status" value="1"/>
</dbReference>
<dbReference type="Proteomes" id="UP000824070">
    <property type="component" value="Unassembled WGS sequence"/>
</dbReference>
<dbReference type="EMBL" id="DVMV01000015">
    <property type="protein sequence ID" value="HIU45094.1"/>
    <property type="molecule type" value="Genomic_DNA"/>
</dbReference>
<sequence length="182" mass="20673">MQVFRKAVASDSKSIEKLLGRVELSLQEDHLPPYFPYYTFDSNDFDGVYLYADRGKCVGLLCFSRTLEPIFSGKSRYRKEDDLLSTIPFKGEDIALLRFLCVDPMDRLKKKGTEMFNSLSSLLSKTTFFAPISRLNAPGIEFLKSLGFYMVSEGAEMDIPDRTGIIMAKPYVKQGICSDPRF</sequence>
<name>A0A9D1S261_9FIRM</name>
<reference evidence="1" key="2">
    <citation type="journal article" date="2021" name="PeerJ">
        <title>Extensive microbial diversity within the chicken gut microbiome revealed by metagenomics and culture.</title>
        <authorList>
            <person name="Gilroy R."/>
            <person name="Ravi A."/>
            <person name="Getino M."/>
            <person name="Pursley I."/>
            <person name="Horton D.L."/>
            <person name="Alikhan N.F."/>
            <person name="Baker D."/>
            <person name="Gharbi K."/>
            <person name="Hall N."/>
            <person name="Watson M."/>
            <person name="Adriaenssens E.M."/>
            <person name="Foster-Nyarko E."/>
            <person name="Jarju S."/>
            <person name="Secka A."/>
            <person name="Antonio M."/>
            <person name="Oren A."/>
            <person name="Chaudhuri R.R."/>
            <person name="La Ragione R."/>
            <person name="Hildebrand F."/>
            <person name="Pallen M.J."/>
        </authorList>
    </citation>
    <scope>NUCLEOTIDE SEQUENCE</scope>
    <source>
        <strain evidence="1">ChiGjej1B1-22543</strain>
    </source>
</reference>
<accession>A0A9D1S261</accession>
<reference evidence="1" key="1">
    <citation type="submission" date="2020-10" db="EMBL/GenBank/DDBJ databases">
        <authorList>
            <person name="Gilroy R."/>
        </authorList>
    </citation>
    <scope>NUCLEOTIDE SEQUENCE</scope>
    <source>
        <strain evidence="1">ChiGjej1B1-22543</strain>
    </source>
</reference>
<evidence type="ECO:0008006" key="3">
    <source>
        <dbReference type="Google" id="ProtNLM"/>
    </source>
</evidence>
<dbReference type="AlphaFoldDB" id="A0A9D1S261"/>
<proteinExistence type="predicted"/>
<gene>
    <name evidence="1" type="ORF">IAC52_02225</name>
</gene>
<evidence type="ECO:0000313" key="1">
    <source>
        <dbReference type="EMBL" id="HIU45094.1"/>
    </source>
</evidence>
<dbReference type="InterPro" id="IPR016181">
    <property type="entry name" value="Acyl_CoA_acyltransferase"/>
</dbReference>
<dbReference type="SUPFAM" id="SSF55729">
    <property type="entry name" value="Acyl-CoA N-acyltransferases (Nat)"/>
    <property type="match status" value="1"/>
</dbReference>
<evidence type="ECO:0000313" key="2">
    <source>
        <dbReference type="Proteomes" id="UP000824070"/>
    </source>
</evidence>
<protein>
    <recommendedName>
        <fullName evidence="3">N-acetyltransferase domain-containing protein</fullName>
    </recommendedName>
</protein>
<comment type="caution">
    <text evidence="1">The sequence shown here is derived from an EMBL/GenBank/DDBJ whole genome shotgun (WGS) entry which is preliminary data.</text>
</comment>